<accession>A0A9Q1QLW2</accession>
<name>A0A9Q1QLW2_9CARY</name>
<protein>
    <submittedName>
        <fullName evidence="1">Uncharacterized protein</fullName>
    </submittedName>
</protein>
<dbReference type="Proteomes" id="UP001153076">
    <property type="component" value="Unassembled WGS sequence"/>
</dbReference>
<evidence type="ECO:0000313" key="3">
    <source>
        <dbReference type="Proteomes" id="UP001153076"/>
    </source>
</evidence>
<reference evidence="1" key="1">
    <citation type="submission" date="2022-04" db="EMBL/GenBank/DDBJ databases">
        <title>Carnegiea gigantea Genome sequencing and assembly v2.</title>
        <authorList>
            <person name="Copetti D."/>
            <person name="Sanderson M.J."/>
            <person name="Burquez A."/>
            <person name="Wojciechowski M.F."/>
        </authorList>
    </citation>
    <scope>NUCLEOTIDE SEQUENCE</scope>
    <source>
        <strain evidence="1">SGP5-SGP5p</strain>
        <tissue evidence="1">Aerial part</tissue>
    </source>
</reference>
<comment type="caution">
    <text evidence="1">The sequence shown here is derived from an EMBL/GenBank/DDBJ whole genome shotgun (WGS) entry which is preliminary data.</text>
</comment>
<keyword evidence="3" id="KW-1185">Reference proteome</keyword>
<organism evidence="1 3">
    <name type="scientific">Carnegiea gigantea</name>
    <dbReference type="NCBI Taxonomy" id="171969"/>
    <lineage>
        <taxon>Eukaryota</taxon>
        <taxon>Viridiplantae</taxon>
        <taxon>Streptophyta</taxon>
        <taxon>Embryophyta</taxon>
        <taxon>Tracheophyta</taxon>
        <taxon>Spermatophyta</taxon>
        <taxon>Magnoliopsida</taxon>
        <taxon>eudicotyledons</taxon>
        <taxon>Gunneridae</taxon>
        <taxon>Pentapetalae</taxon>
        <taxon>Caryophyllales</taxon>
        <taxon>Cactineae</taxon>
        <taxon>Cactaceae</taxon>
        <taxon>Cactoideae</taxon>
        <taxon>Echinocereeae</taxon>
        <taxon>Carnegiea</taxon>
    </lineage>
</organism>
<evidence type="ECO:0000313" key="2">
    <source>
        <dbReference type="EMBL" id="KAJ8449467.1"/>
    </source>
</evidence>
<proteinExistence type="predicted"/>
<sequence>MTSSHLGRPPPSRIHLENSTPRRCRSVEAAFTGATHAANVPLRRWCVGLRAFVLVVVVECPTWFGQIGGLERRRKKKTVSRGLRRRRVWHTRHFSVLDLMVEMKEEEGSQWTPSSAARVAHASPFLSGSDGRDQGVWKDKGGGNYLNIMGNEGVKAAFK</sequence>
<dbReference type="EMBL" id="JAKOGI010000021">
    <property type="protein sequence ID" value="KAJ8449467.1"/>
    <property type="molecule type" value="Genomic_DNA"/>
</dbReference>
<evidence type="ECO:0000313" key="1">
    <source>
        <dbReference type="EMBL" id="KAJ8446371.1"/>
    </source>
</evidence>
<dbReference type="EMBL" id="JAKOGI010000056">
    <property type="protein sequence ID" value="KAJ8446371.1"/>
    <property type="molecule type" value="Genomic_DNA"/>
</dbReference>
<gene>
    <name evidence="2" type="ORF">Cgig2_002264</name>
    <name evidence="1" type="ORF">Cgig2_019264</name>
</gene>
<dbReference type="AlphaFoldDB" id="A0A9Q1QLW2"/>